<dbReference type="Proteomes" id="UP000824998">
    <property type="component" value="Unassembled WGS sequence"/>
</dbReference>
<evidence type="ECO:0000313" key="3">
    <source>
        <dbReference type="Proteomes" id="UP000824998"/>
    </source>
</evidence>
<dbReference type="EMBL" id="MU251972">
    <property type="protein sequence ID" value="KAG9228340.1"/>
    <property type="molecule type" value="Genomic_DNA"/>
</dbReference>
<gene>
    <name evidence="2" type="ORF">BJ875DRAFT_527375</name>
</gene>
<evidence type="ECO:0000256" key="1">
    <source>
        <dbReference type="SAM" id="Coils"/>
    </source>
</evidence>
<keyword evidence="1" id="KW-0175">Coiled coil</keyword>
<name>A0A9P7Y734_9HELO</name>
<protein>
    <submittedName>
        <fullName evidence="2">Uncharacterized protein</fullName>
    </submittedName>
</protein>
<keyword evidence="3" id="KW-1185">Reference proteome</keyword>
<dbReference type="AlphaFoldDB" id="A0A9P7Y734"/>
<evidence type="ECO:0000313" key="2">
    <source>
        <dbReference type="EMBL" id="KAG9228340.1"/>
    </source>
</evidence>
<organism evidence="2 3">
    <name type="scientific">Amylocarpus encephaloides</name>
    <dbReference type="NCBI Taxonomy" id="45428"/>
    <lineage>
        <taxon>Eukaryota</taxon>
        <taxon>Fungi</taxon>
        <taxon>Dikarya</taxon>
        <taxon>Ascomycota</taxon>
        <taxon>Pezizomycotina</taxon>
        <taxon>Leotiomycetes</taxon>
        <taxon>Helotiales</taxon>
        <taxon>Helotiales incertae sedis</taxon>
        <taxon>Amylocarpus</taxon>
    </lineage>
</organism>
<feature type="coiled-coil region" evidence="1">
    <location>
        <begin position="117"/>
        <end position="151"/>
    </location>
</feature>
<reference evidence="2" key="1">
    <citation type="journal article" date="2021" name="IMA Fungus">
        <title>Genomic characterization of three marine fungi, including Emericellopsis atlantica sp. nov. with signatures of a generalist lifestyle and marine biomass degradation.</title>
        <authorList>
            <person name="Hagestad O.C."/>
            <person name="Hou L."/>
            <person name="Andersen J.H."/>
            <person name="Hansen E.H."/>
            <person name="Altermark B."/>
            <person name="Li C."/>
            <person name="Kuhnert E."/>
            <person name="Cox R.J."/>
            <person name="Crous P.W."/>
            <person name="Spatafora J.W."/>
            <person name="Lail K."/>
            <person name="Amirebrahimi M."/>
            <person name="Lipzen A."/>
            <person name="Pangilinan J."/>
            <person name="Andreopoulos W."/>
            <person name="Hayes R.D."/>
            <person name="Ng V."/>
            <person name="Grigoriev I.V."/>
            <person name="Jackson S.A."/>
            <person name="Sutton T.D.S."/>
            <person name="Dobson A.D.W."/>
            <person name="Rama T."/>
        </authorList>
    </citation>
    <scope>NUCLEOTIDE SEQUENCE</scope>
    <source>
        <strain evidence="2">TRa018bII</strain>
    </source>
</reference>
<proteinExistence type="predicted"/>
<accession>A0A9P7Y734</accession>
<comment type="caution">
    <text evidence="2">The sequence shown here is derived from an EMBL/GenBank/DDBJ whole genome shotgun (WGS) entry which is preliminary data.</text>
</comment>
<sequence>MPPFIEVFIESITTVVAFDMLSTRSIRLLPFRPFAFARFTRVLHQETHQGIPLAIIVPPTKKKSDQHLEPNCNELLTEILSPSFEGSNSLKVTYFNNQSYLANEAAMGVFKKARTAFSKSQSRVTKLEKSVEKLKKETLGLEEKTRGLKQETRGLKQETRGLKHDIRHLQKMPSYLSASELMKFRNKFRHHYYRLESKHLPEPIKNAVDFSQLRQKRNSLAHKVDLEDTLRYIKDPQTQSQFHAFKTDLEFVFKVVFGMSSKASASLLQLEKDKGLEPRVARLLNLHAQIRMNLIDAPEFYSLVKGYIRKLHSGDQIQSADVVSAADKANEIGIEIIGAVWKTAKETKGDKKGKYDQEGEKKLRDDRWKGLFKKVREEGLVNEDETGTLGEKA</sequence>